<dbReference type="Pfam" id="PF00965">
    <property type="entry name" value="TIMP"/>
    <property type="match status" value="1"/>
</dbReference>
<dbReference type="InterPro" id="IPR008993">
    <property type="entry name" value="TIMP-like_OB-fold"/>
</dbReference>
<evidence type="ECO:0000313" key="3">
    <source>
        <dbReference type="Ensembl" id="ENSBGRP00000039119.1"/>
    </source>
</evidence>
<evidence type="ECO:0000313" key="4">
    <source>
        <dbReference type="Proteomes" id="UP000694520"/>
    </source>
</evidence>
<dbReference type="Ensembl" id="ENSBGRT00000045381.1">
    <property type="protein sequence ID" value="ENSBGRP00000039119.1"/>
    <property type="gene ID" value="ENSBGRG00000024592.1"/>
</dbReference>
<dbReference type="GO" id="GO:0002020">
    <property type="term" value="F:protease binding"/>
    <property type="evidence" value="ECO:0007669"/>
    <property type="project" value="TreeGrafter"/>
</dbReference>
<dbReference type="Gene3D" id="3.90.370.10">
    <property type="entry name" value="Tissue inhibitor of metalloproteinase-1. Chain B, domain 1"/>
    <property type="match status" value="1"/>
</dbReference>
<evidence type="ECO:0000256" key="2">
    <source>
        <dbReference type="ARBA" id="ARBA00022525"/>
    </source>
</evidence>
<dbReference type="PANTHER" id="PTHR11844:SF10">
    <property type="entry name" value="NTR DOMAIN-CONTAINING PROTEIN"/>
    <property type="match status" value="1"/>
</dbReference>
<dbReference type="InterPro" id="IPR027465">
    <property type="entry name" value="TIMP_C"/>
</dbReference>
<organism evidence="3 4">
    <name type="scientific">Bos mutus grunniens</name>
    <name type="common">Wild yak</name>
    <name type="synonym">Bos grunniens</name>
    <dbReference type="NCBI Taxonomy" id="30521"/>
    <lineage>
        <taxon>Eukaryota</taxon>
        <taxon>Metazoa</taxon>
        <taxon>Chordata</taxon>
        <taxon>Craniata</taxon>
        <taxon>Vertebrata</taxon>
        <taxon>Euteleostomi</taxon>
        <taxon>Mammalia</taxon>
        <taxon>Eutheria</taxon>
        <taxon>Laurasiatheria</taxon>
        <taxon>Artiodactyla</taxon>
        <taxon>Ruminantia</taxon>
        <taxon>Pecora</taxon>
        <taxon>Bovidae</taxon>
        <taxon>Bovinae</taxon>
        <taxon>Bos</taxon>
    </lineage>
</organism>
<keyword evidence="2" id="KW-0964">Secreted</keyword>
<dbReference type="Gene3D" id="2.40.50.120">
    <property type="match status" value="1"/>
</dbReference>
<dbReference type="SUPFAM" id="SSF50242">
    <property type="entry name" value="TIMP-like"/>
    <property type="match status" value="1"/>
</dbReference>
<reference evidence="3" key="1">
    <citation type="submission" date="2019-05" db="EMBL/GenBank/DDBJ databases">
        <authorList>
            <person name="Zhang S."/>
            <person name="Liu J."/>
        </authorList>
    </citation>
    <scope>NUCLEOTIDE SEQUENCE [LARGE SCALE GENOMIC DNA]</scope>
</reference>
<name>A0A8C0AJS7_BOSMU</name>
<evidence type="ECO:0008006" key="5">
    <source>
        <dbReference type="Google" id="ProtNLM"/>
    </source>
</evidence>
<evidence type="ECO:0000256" key="1">
    <source>
        <dbReference type="ARBA" id="ARBA00004613"/>
    </source>
</evidence>
<dbReference type="CDD" id="cd03577">
    <property type="entry name" value="NTR_TIMP_like"/>
    <property type="match status" value="1"/>
</dbReference>
<dbReference type="GeneTree" id="ENSGT00940000165693"/>
<dbReference type="AlphaFoldDB" id="A0A8C0AJS7"/>
<sequence>MVDGGAGPKKKLMVSLTPSVPQGPPWVLPSCWPFLCCWLCQHPVMPVSVKFSILRHFTVCQTSVSQGRHQRSIRQGRWWVSQWGTETQRWGSSGDGKKVSRRFRMGTLKSMTHFFLLPVIIGNILEHGRDTALKRSYRINITQILKIPKKIPPITSVYTPKDWGSCGYEVRTSQQSQLLIAGYLRKGALYFTRCHMVYFWYRLTDEQRLGFQELYKNGCKCQVSGLPSLFALLPRHWCMTCPASLCPEFPPTYLLLWMTPTLSPSSSSLAFSSRFHPVPHPLNTFRLYLYSDPRCPRVFKNGVVNRRRQGIATSPGSPSLSRFSRAFSAGAIAPSLIGESVCGGRKTAITGYGTETSPCTPCAPPGPMVTVDGPESTS</sequence>
<protein>
    <recommendedName>
        <fullName evidence="5">NTR domain-containing protein</fullName>
    </recommendedName>
</protein>
<dbReference type="GO" id="GO:0008191">
    <property type="term" value="F:metalloendopeptidase inhibitor activity"/>
    <property type="evidence" value="ECO:0007669"/>
    <property type="project" value="InterPro"/>
</dbReference>
<reference evidence="3" key="2">
    <citation type="submission" date="2025-08" db="UniProtKB">
        <authorList>
            <consortium name="Ensembl"/>
        </authorList>
    </citation>
    <scope>IDENTIFICATION</scope>
</reference>
<dbReference type="GO" id="GO:0051045">
    <property type="term" value="P:negative regulation of membrane protein ectodomain proteolysis"/>
    <property type="evidence" value="ECO:0007669"/>
    <property type="project" value="TreeGrafter"/>
</dbReference>
<dbReference type="GO" id="GO:0009725">
    <property type="term" value="P:response to hormone"/>
    <property type="evidence" value="ECO:0007669"/>
    <property type="project" value="TreeGrafter"/>
</dbReference>
<dbReference type="PANTHER" id="PTHR11844">
    <property type="entry name" value="METALLOPROTEASE INHIBITOR"/>
    <property type="match status" value="1"/>
</dbReference>
<dbReference type="GO" id="GO:0034097">
    <property type="term" value="P:response to cytokine"/>
    <property type="evidence" value="ECO:0007669"/>
    <property type="project" value="TreeGrafter"/>
</dbReference>
<dbReference type="GO" id="GO:0031012">
    <property type="term" value="C:extracellular matrix"/>
    <property type="evidence" value="ECO:0007669"/>
    <property type="project" value="TreeGrafter"/>
</dbReference>
<keyword evidence="4" id="KW-1185">Reference proteome</keyword>
<dbReference type="GO" id="GO:0005615">
    <property type="term" value="C:extracellular space"/>
    <property type="evidence" value="ECO:0007669"/>
    <property type="project" value="TreeGrafter"/>
</dbReference>
<dbReference type="InterPro" id="IPR001820">
    <property type="entry name" value="TIMP"/>
</dbReference>
<reference evidence="3" key="3">
    <citation type="submission" date="2025-09" db="UniProtKB">
        <authorList>
            <consortium name="Ensembl"/>
        </authorList>
    </citation>
    <scope>IDENTIFICATION</scope>
</reference>
<dbReference type="SMART" id="SM00206">
    <property type="entry name" value="NTR"/>
    <property type="match status" value="1"/>
</dbReference>
<comment type="subcellular location">
    <subcellularLocation>
        <location evidence="1">Secreted</location>
    </subcellularLocation>
</comment>
<proteinExistence type="predicted"/>
<accession>A0A8C0AJS7</accession>
<dbReference type="Proteomes" id="UP000694520">
    <property type="component" value="Chromosome 20"/>
</dbReference>